<name>A0A3P8VV72_CYNSE</name>
<dbReference type="AlphaFoldDB" id="A0A3P8VV72"/>
<keyword evidence="4 6" id="KW-0009">Actin-binding</keyword>
<dbReference type="PRINTS" id="PR00889">
    <property type="entry name" value="CALPONIN"/>
</dbReference>
<dbReference type="Gene3D" id="1.10.418.10">
    <property type="entry name" value="Calponin-like domain"/>
    <property type="match status" value="1"/>
</dbReference>
<reference evidence="9" key="2">
    <citation type="submission" date="2025-08" db="UniProtKB">
        <authorList>
            <consortium name="Ensembl"/>
        </authorList>
    </citation>
    <scope>IDENTIFICATION</scope>
</reference>
<dbReference type="OrthoDB" id="21595at2759"/>
<keyword evidence="2" id="KW-0677">Repeat</keyword>
<evidence type="ECO:0000256" key="4">
    <source>
        <dbReference type="ARBA" id="ARBA00023203"/>
    </source>
</evidence>
<dbReference type="Pfam" id="PF00402">
    <property type="entry name" value="Calponin"/>
    <property type="match status" value="3"/>
</dbReference>
<sequence>MASFNRGPSYGLSAEVKNKIAQKYDPLKEEELRIWIKDITDCSIDSDFQKGLKDGVILCELINKLQPGSVKKINNPSRNWHQLENLANFIAAIQAYGLKPHDIFEANDLFESSNMTQVQTTLLALASMAKTKGCNTRVDIGVKYADKQERMFDEEKMKAGQCIIGLQMGTNKCASQAGMNAYGTRRHLYDPKAHIQAPMDNTTISLQMGTNKGASQAGMTAPGTRRAIYDQKLGTDKCDNTTMSLQMGYNQGASQSGQNFGLGRQIFDSKYCPKPGEVAGDENGSGGVRDYIPDYQDEGYQGYQEEEQVYQDDGTDY</sequence>
<evidence type="ECO:0000259" key="8">
    <source>
        <dbReference type="PROSITE" id="PS50021"/>
    </source>
</evidence>
<dbReference type="GO" id="GO:0005516">
    <property type="term" value="F:calmodulin binding"/>
    <property type="evidence" value="ECO:0007669"/>
    <property type="project" value="UniProtKB-KW"/>
</dbReference>
<comment type="function">
    <text evidence="5 6">Thin filament-associated protein that is implicated in the regulation and modulation of smooth muscle contraction. It is capable of binding to actin, calmodulin and tropomyosin. The interaction of calponin with actin inhibits the actomyosin Mg-ATPase activity.</text>
</comment>
<evidence type="ECO:0000313" key="10">
    <source>
        <dbReference type="Proteomes" id="UP000265120"/>
    </source>
</evidence>
<evidence type="ECO:0000313" key="9">
    <source>
        <dbReference type="Ensembl" id="ENSCSEP00000018224.1"/>
    </source>
</evidence>
<dbReference type="OMA" id="DSKYCPK"/>
<organism evidence="9 10">
    <name type="scientific">Cynoglossus semilaevis</name>
    <name type="common">Tongue sole</name>
    <dbReference type="NCBI Taxonomy" id="244447"/>
    <lineage>
        <taxon>Eukaryota</taxon>
        <taxon>Metazoa</taxon>
        <taxon>Chordata</taxon>
        <taxon>Craniata</taxon>
        <taxon>Vertebrata</taxon>
        <taxon>Euteleostomi</taxon>
        <taxon>Actinopterygii</taxon>
        <taxon>Neopterygii</taxon>
        <taxon>Teleostei</taxon>
        <taxon>Neoteleostei</taxon>
        <taxon>Acanthomorphata</taxon>
        <taxon>Carangaria</taxon>
        <taxon>Pleuronectiformes</taxon>
        <taxon>Pleuronectoidei</taxon>
        <taxon>Cynoglossidae</taxon>
        <taxon>Cynoglossinae</taxon>
        <taxon>Cynoglossus</taxon>
    </lineage>
</organism>
<dbReference type="CTD" id="1265"/>
<dbReference type="KEGG" id="csem:103395876"/>
<dbReference type="GO" id="GO:0051015">
    <property type="term" value="F:actin filament binding"/>
    <property type="evidence" value="ECO:0007669"/>
    <property type="project" value="TreeGrafter"/>
</dbReference>
<dbReference type="STRING" id="244447.ENSCSEP00000018224"/>
<dbReference type="Proteomes" id="UP000265120">
    <property type="component" value="Chromosome 20"/>
</dbReference>
<dbReference type="InterPro" id="IPR036872">
    <property type="entry name" value="CH_dom_sf"/>
</dbReference>
<comment type="similarity">
    <text evidence="1 6">Belongs to the calponin family.</text>
</comment>
<evidence type="ECO:0000256" key="7">
    <source>
        <dbReference type="SAM" id="MobiDB-lite"/>
    </source>
</evidence>
<dbReference type="InParanoid" id="A0A3P8VV72"/>
<evidence type="ECO:0000256" key="6">
    <source>
        <dbReference type="RuleBase" id="RU361224"/>
    </source>
</evidence>
<dbReference type="PROSITE" id="PS51122">
    <property type="entry name" value="CALPONIN_2"/>
    <property type="match status" value="3"/>
</dbReference>
<dbReference type="Pfam" id="PF00307">
    <property type="entry name" value="CH"/>
    <property type="match status" value="1"/>
</dbReference>
<dbReference type="SUPFAM" id="SSF47576">
    <property type="entry name" value="Calponin-homology domain, CH-domain"/>
    <property type="match status" value="1"/>
</dbReference>
<dbReference type="InterPro" id="IPR000557">
    <property type="entry name" value="Calponin_repeat"/>
</dbReference>
<dbReference type="PANTHER" id="PTHR47385">
    <property type="entry name" value="CALPONIN"/>
    <property type="match status" value="1"/>
</dbReference>
<dbReference type="InterPro" id="IPR001997">
    <property type="entry name" value="Calponin/LIMCH1"/>
</dbReference>
<dbReference type="GO" id="GO:0007015">
    <property type="term" value="P:actin filament organization"/>
    <property type="evidence" value="ECO:0007669"/>
    <property type="project" value="TreeGrafter"/>
</dbReference>
<dbReference type="GO" id="GO:0015629">
    <property type="term" value="C:actin cytoskeleton"/>
    <property type="evidence" value="ECO:0007669"/>
    <property type="project" value="TreeGrafter"/>
</dbReference>
<dbReference type="GeneID" id="103395876"/>
<dbReference type="GO" id="GO:0005925">
    <property type="term" value="C:focal adhesion"/>
    <property type="evidence" value="ECO:0007669"/>
    <property type="project" value="TreeGrafter"/>
</dbReference>
<reference evidence="9 10" key="1">
    <citation type="journal article" date="2014" name="Nat. Genet.">
        <title>Whole-genome sequence of a flatfish provides insights into ZW sex chromosome evolution and adaptation to a benthic lifestyle.</title>
        <authorList>
            <person name="Chen S."/>
            <person name="Zhang G."/>
            <person name="Shao C."/>
            <person name="Huang Q."/>
            <person name="Liu G."/>
            <person name="Zhang P."/>
            <person name="Song W."/>
            <person name="An N."/>
            <person name="Chalopin D."/>
            <person name="Volff J.N."/>
            <person name="Hong Y."/>
            <person name="Li Q."/>
            <person name="Sha Z."/>
            <person name="Zhou H."/>
            <person name="Xie M."/>
            <person name="Yu Q."/>
            <person name="Liu Y."/>
            <person name="Xiang H."/>
            <person name="Wang N."/>
            <person name="Wu K."/>
            <person name="Yang C."/>
            <person name="Zhou Q."/>
            <person name="Liao X."/>
            <person name="Yang L."/>
            <person name="Hu Q."/>
            <person name="Zhang J."/>
            <person name="Meng L."/>
            <person name="Jin L."/>
            <person name="Tian Y."/>
            <person name="Lian J."/>
            <person name="Yang J."/>
            <person name="Miao G."/>
            <person name="Liu S."/>
            <person name="Liang Z."/>
            <person name="Yan F."/>
            <person name="Li Y."/>
            <person name="Sun B."/>
            <person name="Zhang H."/>
            <person name="Zhang J."/>
            <person name="Zhu Y."/>
            <person name="Du M."/>
            <person name="Zhao Y."/>
            <person name="Schartl M."/>
            <person name="Tang Q."/>
            <person name="Wang J."/>
        </authorList>
    </citation>
    <scope>NUCLEOTIDE SEQUENCE</scope>
</reference>
<dbReference type="InterPro" id="IPR001715">
    <property type="entry name" value="CH_dom"/>
</dbReference>
<dbReference type="PROSITE" id="PS01052">
    <property type="entry name" value="CALPONIN_1"/>
    <property type="match status" value="3"/>
</dbReference>
<dbReference type="PROSITE" id="PS50021">
    <property type="entry name" value="CH"/>
    <property type="match status" value="1"/>
</dbReference>
<feature type="domain" description="Calponin-homology (CH)" evidence="8">
    <location>
        <begin position="26"/>
        <end position="130"/>
    </location>
</feature>
<dbReference type="InterPro" id="IPR003096">
    <property type="entry name" value="SM22_calponin"/>
</dbReference>
<dbReference type="PRINTS" id="PR00888">
    <property type="entry name" value="SM22CALPONIN"/>
</dbReference>
<evidence type="ECO:0000256" key="5">
    <source>
        <dbReference type="ARBA" id="ARBA00025109"/>
    </source>
</evidence>
<keyword evidence="10" id="KW-1185">Reference proteome</keyword>
<accession>A0A3P8VV72</accession>
<protein>
    <recommendedName>
        <fullName evidence="6">Calponin</fullName>
    </recommendedName>
</protein>
<dbReference type="PANTHER" id="PTHR47385:SF25">
    <property type="entry name" value="CALPONIN"/>
    <property type="match status" value="1"/>
</dbReference>
<feature type="region of interest" description="Disordered" evidence="7">
    <location>
        <begin position="273"/>
        <end position="298"/>
    </location>
</feature>
<evidence type="ECO:0000256" key="1">
    <source>
        <dbReference type="ARBA" id="ARBA00009631"/>
    </source>
</evidence>
<dbReference type="SMART" id="SM00033">
    <property type="entry name" value="CH"/>
    <property type="match status" value="1"/>
</dbReference>
<dbReference type="Ensembl" id="ENSCSET00000018449.1">
    <property type="protein sequence ID" value="ENSCSEP00000018224.1"/>
    <property type="gene ID" value="ENSCSEG00000011699.1"/>
</dbReference>
<dbReference type="InterPro" id="IPR050606">
    <property type="entry name" value="Calponin-like"/>
</dbReference>
<keyword evidence="3 6" id="KW-0112">Calmodulin-binding</keyword>
<proteinExistence type="inferred from homology"/>
<dbReference type="GO" id="GO:0031032">
    <property type="term" value="P:actomyosin structure organization"/>
    <property type="evidence" value="ECO:0007669"/>
    <property type="project" value="InterPro"/>
</dbReference>
<reference evidence="9" key="3">
    <citation type="submission" date="2025-09" db="UniProtKB">
        <authorList>
            <consortium name="Ensembl"/>
        </authorList>
    </citation>
    <scope>IDENTIFICATION</scope>
</reference>
<dbReference type="RefSeq" id="XP_008331928.1">
    <property type="nucleotide sequence ID" value="XM_008333706.3"/>
</dbReference>
<dbReference type="GeneTree" id="ENSGT00940000154539"/>
<evidence type="ECO:0000256" key="2">
    <source>
        <dbReference type="ARBA" id="ARBA00022737"/>
    </source>
</evidence>
<evidence type="ECO:0000256" key="3">
    <source>
        <dbReference type="ARBA" id="ARBA00022860"/>
    </source>
</evidence>